<feature type="transmembrane region" description="Helical" evidence="1">
    <location>
        <begin position="20"/>
        <end position="37"/>
    </location>
</feature>
<reference evidence="2 3" key="1">
    <citation type="submission" date="2018-08" db="EMBL/GenBank/DDBJ databases">
        <title>Genome sequencing of Agrobacterium vitis strain ICMP 10754.</title>
        <authorList>
            <person name="Visnovsky S.B."/>
            <person name="Pitman A.R."/>
        </authorList>
    </citation>
    <scope>NUCLEOTIDE SEQUENCE [LARGE SCALE GENOMIC DNA]</scope>
    <source>
        <strain evidence="2 3">ICMP 10754</strain>
    </source>
</reference>
<keyword evidence="1" id="KW-0472">Membrane</keyword>
<dbReference type="EMBL" id="QUSG01000024">
    <property type="protein sequence ID" value="KAA3520875.1"/>
    <property type="molecule type" value="Genomic_DNA"/>
</dbReference>
<evidence type="ECO:0000313" key="3">
    <source>
        <dbReference type="Proteomes" id="UP000436911"/>
    </source>
</evidence>
<name>A0A368NVT1_AGRVI</name>
<evidence type="ECO:0000313" key="2">
    <source>
        <dbReference type="EMBL" id="KAA3520875.1"/>
    </source>
</evidence>
<keyword evidence="1" id="KW-1133">Transmembrane helix</keyword>
<gene>
    <name evidence="2" type="ORF">DXT89_24460</name>
</gene>
<keyword evidence="1" id="KW-0812">Transmembrane</keyword>
<sequence length="62" mass="7246">MLCDFVLHRVYPKAGPAVRPMLPIINVAILTVVMEIGRQFSRKDKWRKQVLVYGWRVLISHV</sequence>
<evidence type="ECO:0000256" key="1">
    <source>
        <dbReference type="SAM" id="Phobius"/>
    </source>
</evidence>
<organism evidence="2 3">
    <name type="scientific">Agrobacterium vitis</name>
    <name type="common">Rhizobium vitis</name>
    <dbReference type="NCBI Taxonomy" id="373"/>
    <lineage>
        <taxon>Bacteria</taxon>
        <taxon>Pseudomonadati</taxon>
        <taxon>Pseudomonadota</taxon>
        <taxon>Alphaproteobacteria</taxon>
        <taxon>Hyphomicrobiales</taxon>
        <taxon>Rhizobiaceae</taxon>
        <taxon>Rhizobium/Agrobacterium group</taxon>
        <taxon>Agrobacterium</taxon>
    </lineage>
</organism>
<comment type="caution">
    <text evidence="2">The sequence shown here is derived from an EMBL/GenBank/DDBJ whole genome shotgun (WGS) entry which is preliminary data.</text>
</comment>
<dbReference type="AlphaFoldDB" id="A0A368NVT1"/>
<protein>
    <submittedName>
        <fullName evidence="2">Uncharacterized protein</fullName>
    </submittedName>
</protein>
<proteinExistence type="predicted"/>
<accession>A0A368NVT1</accession>
<dbReference type="Proteomes" id="UP000436911">
    <property type="component" value="Unassembled WGS sequence"/>
</dbReference>